<dbReference type="InterPro" id="IPR036291">
    <property type="entry name" value="NAD(P)-bd_dom_sf"/>
</dbReference>
<sequence>MKRMFDTNFWGSVYGTLTALKHFREQGNPGALIYTGSFFGDRATPVQSTYSASKHALHGFADSLPMELEAEKSPISITMIHPSRTQQSSTRPSPSPEESALYKAGFGMHERGTHEGRIRSRSYYVKATKHPVVTALAVEGLVLGIGALLKNRT</sequence>
<gene>
    <name evidence="4" type="ORF">ACFQ4C_02070</name>
</gene>
<comment type="similarity">
    <text evidence="1">Belongs to the short-chain dehydrogenases/reductases (SDR) family.</text>
</comment>
<evidence type="ECO:0000256" key="3">
    <source>
        <dbReference type="SAM" id="MobiDB-lite"/>
    </source>
</evidence>
<dbReference type="Pfam" id="PF00106">
    <property type="entry name" value="adh_short"/>
    <property type="match status" value="1"/>
</dbReference>
<dbReference type="Proteomes" id="UP001597116">
    <property type="component" value="Unassembled WGS sequence"/>
</dbReference>
<keyword evidence="2" id="KW-0560">Oxidoreductase</keyword>
<proteinExistence type="inferred from homology"/>
<dbReference type="PANTHER" id="PTHR43391">
    <property type="entry name" value="RETINOL DEHYDROGENASE-RELATED"/>
    <property type="match status" value="1"/>
</dbReference>
<feature type="compositionally biased region" description="Low complexity" evidence="3">
    <location>
        <begin position="82"/>
        <end position="99"/>
    </location>
</feature>
<dbReference type="PANTHER" id="PTHR43391:SF82">
    <property type="entry name" value="OXIDOREDUCTASE SADH-RELATED"/>
    <property type="match status" value="1"/>
</dbReference>
<protein>
    <submittedName>
        <fullName evidence="4">SDR family NAD(P)-dependent oxidoreductase</fullName>
    </submittedName>
</protein>
<evidence type="ECO:0000313" key="5">
    <source>
        <dbReference type="Proteomes" id="UP001597116"/>
    </source>
</evidence>
<name>A0ABW3Q979_9BACT</name>
<evidence type="ECO:0000313" key="4">
    <source>
        <dbReference type="EMBL" id="MFD1139870.1"/>
    </source>
</evidence>
<evidence type="ECO:0000256" key="2">
    <source>
        <dbReference type="ARBA" id="ARBA00023002"/>
    </source>
</evidence>
<organism evidence="4 5">
    <name type="scientific">Larkinella insperata</name>
    <dbReference type="NCBI Taxonomy" id="332158"/>
    <lineage>
        <taxon>Bacteria</taxon>
        <taxon>Pseudomonadati</taxon>
        <taxon>Bacteroidota</taxon>
        <taxon>Cytophagia</taxon>
        <taxon>Cytophagales</taxon>
        <taxon>Spirosomataceae</taxon>
        <taxon>Larkinella</taxon>
    </lineage>
</organism>
<reference evidence="5" key="1">
    <citation type="journal article" date="2019" name="Int. J. Syst. Evol. Microbiol.">
        <title>The Global Catalogue of Microorganisms (GCM) 10K type strain sequencing project: providing services to taxonomists for standard genome sequencing and annotation.</title>
        <authorList>
            <consortium name="The Broad Institute Genomics Platform"/>
            <consortium name="The Broad Institute Genome Sequencing Center for Infectious Disease"/>
            <person name="Wu L."/>
            <person name="Ma J."/>
        </authorList>
    </citation>
    <scope>NUCLEOTIDE SEQUENCE [LARGE SCALE GENOMIC DNA]</scope>
    <source>
        <strain evidence="5">CCUG 55608</strain>
    </source>
</reference>
<keyword evidence="5" id="KW-1185">Reference proteome</keyword>
<evidence type="ECO:0000256" key="1">
    <source>
        <dbReference type="ARBA" id="ARBA00006484"/>
    </source>
</evidence>
<dbReference type="SUPFAM" id="SSF51735">
    <property type="entry name" value="NAD(P)-binding Rossmann-fold domains"/>
    <property type="match status" value="1"/>
</dbReference>
<dbReference type="EMBL" id="JBHTLP010000001">
    <property type="protein sequence ID" value="MFD1139870.1"/>
    <property type="molecule type" value="Genomic_DNA"/>
</dbReference>
<dbReference type="Gene3D" id="3.40.50.720">
    <property type="entry name" value="NAD(P)-binding Rossmann-like Domain"/>
    <property type="match status" value="1"/>
</dbReference>
<accession>A0ABW3Q979</accession>
<dbReference type="InterPro" id="IPR002347">
    <property type="entry name" value="SDR_fam"/>
</dbReference>
<comment type="caution">
    <text evidence="4">The sequence shown here is derived from an EMBL/GenBank/DDBJ whole genome shotgun (WGS) entry which is preliminary data.</text>
</comment>
<dbReference type="RefSeq" id="WP_265990547.1">
    <property type="nucleotide sequence ID" value="NZ_CP110973.1"/>
</dbReference>
<feature type="region of interest" description="Disordered" evidence="3">
    <location>
        <begin position="81"/>
        <end position="100"/>
    </location>
</feature>